<keyword evidence="5 10" id="KW-0443">Lipid metabolism</keyword>
<evidence type="ECO:0000313" key="12">
    <source>
        <dbReference type="EMBL" id="PAS93140.1"/>
    </source>
</evidence>
<dbReference type="EMBL" id="NMRN01000022">
    <property type="protein sequence ID" value="PAS93140.1"/>
    <property type="molecule type" value="Genomic_DNA"/>
</dbReference>
<dbReference type="RefSeq" id="WP_095524694.1">
    <property type="nucleotide sequence ID" value="NZ_MDUX01000028.1"/>
</dbReference>
<organism evidence="12 13">
    <name type="scientific">Candidatus Dactylopiibacterium carminicum</name>
    <dbReference type="NCBI Taxonomy" id="857335"/>
    <lineage>
        <taxon>Bacteria</taxon>
        <taxon>Pseudomonadati</taxon>
        <taxon>Pseudomonadota</taxon>
        <taxon>Betaproteobacteria</taxon>
        <taxon>Rhodocyclales</taxon>
        <taxon>Rhodocyclaceae</taxon>
        <taxon>Candidatus Dactylopiibacterium</taxon>
    </lineage>
</organism>
<comment type="similarity">
    <text evidence="10">Belongs to the PlsX family.</text>
</comment>
<keyword evidence="7 10" id="KW-1208">Phospholipid metabolism</keyword>
<evidence type="ECO:0000256" key="7">
    <source>
        <dbReference type="ARBA" id="ARBA00023264"/>
    </source>
</evidence>
<dbReference type="GO" id="GO:0006633">
    <property type="term" value="P:fatty acid biosynthetic process"/>
    <property type="evidence" value="ECO:0007669"/>
    <property type="project" value="UniProtKB-UniRule"/>
</dbReference>
<dbReference type="PANTHER" id="PTHR30100:SF1">
    <property type="entry name" value="PHOSPHATE ACYLTRANSFERASE"/>
    <property type="match status" value="1"/>
</dbReference>
<accession>A0A272ETQ6</accession>
<dbReference type="AlphaFoldDB" id="A0A272ETQ6"/>
<dbReference type="PANTHER" id="PTHR30100">
    <property type="entry name" value="FATTY ACID/PHOSPHOLIPID SYNTHESIS PROTEIN PLSX"/>
    <property type="match status" value="1"/>
</dbReference>
<evidence type="ECO:0000256" key="9">
    <source>
        <dbReference type="ARBA" id="ARBA00046608"/>
    </source>
</evidence>
<comment type="catalytic activity">
    <reaction evidence="1 10">
        <text>a fatty acyl-[ACP] + phosphate = an acyl phosphate + holo-[ACP]</text>
        <dbReference type="Rhea" id="RHEA:42292"/>
        <dbReference type="Rhea" id="RHEA-COMP:9685"/>
        <dbReference type="Rhea" id="RHEA-COMP:14125"/>
        <dbReference type="ChEBI" id="CHEBI:43474"/>
        <dbReference type="ChEBI" id="CHEBI:59918"/>
        <dbReference type="ChEBI" id="CHEBI:64479"/>
        <dbReference type="ChEBI" id="CHEBI:138651"/>
        <dbReference type="EC" id="2.3.1.274"/>
    </reaction>
</comment>
<evidence type="ECO:0000313" key="14">
    <source>
        <dbReference type="Proteomes" id="UP000623509"/>
    </source>
</evidence>
<comment type="caution">
    <text evidence="12">The sequence shown here is derived from an EMBL/GenBank/DDBJ whole genome shotgun (WGS) entry which is preliminary data.</text>
</comment>
<keyword evidence="6 10" id="KW-0594">Phospholipid biosynthesis</keyword>
<reference evidence="12 13" key="2">
    <citation type="submission" date="2017-07" db="EMBL/GenBank/DDBJ databases">
        <title>Candidatus Dactylopiibacterium carminicum, a nitrogen-fixing symbiont of the cochineal insect Dactylopius coccus and Dactylopius opuntiae (Hemiptera: Coccoidea: Dactylopiidae).</title>
        <authorList>
            <person name="Vera A."/>
        </authorList>
    </citation>
    <scope>NUCLEOTIDE SEQUENCE [LARGE SCALE GENOMIC DNA]</scope>
    <source>
        <strain evidence="12 13">NFDCM</strain>
    </source>
</reference>
<dbReference type="GO" id="GO:0005737">
    <property type="term" value="C:cytoplasm"/>
    <property type="evidence" value="ECO:0007669"/>
    <property type="project" value="UniProtKB-SubCell"/>
</dbReference>
<evidence type="ECO:0000256" key="8">
    <source>
        <dbReference type="ARBA" id="ARBA00024069"/>
    </source>
</evidence>
<dbReference type="EC" id="2.3.1.274" evidence="8 10"/>
<keyword evidence="2 10" id="KW-0963">Cytoplasm</keyword>
<evidence type="ECO:0000256" key="3">
    <source>
        <dbReference type="ARBA" id="ARBA00022516"/>
    </source>
</evidence>
<protein>
    <recommendedName>
        <fullName evidence="8 10">Phosphate acyltransferase</fullName>
        <ecNumber evidence="8 10">2.3.1.274</ecNumber>
    </recommendedName>
    <alternativeName>
        <fullName evidence="10">Acyl-ACP phosphotransacylase</fullName>
    </alternativeName>
    <alternativeName>
        <fullName evidence="10">Acyl-[acyl-carrier-protein]--phosphate acyltransferase</fullName>
    </alternativeName>
    <alternativeName>
        <fullName evidence="10">Phosphate-acyl-ACP acyltransferase</fullName>
    </alternativeName>
</protein>
<gene>
    <name evidence="10" type="primary">plsX</name>
    <name evidence="11" type="ORF">BGI27_09740</name>
    <name evidence="12" type="ORF">CGU29_08830</name>
</gene>
<dbReference type="InterPro" id="IPR003664">
    <property type="entry name" value="FA_synthesis"/>
</dbReference>
<dbReference type="PIRSF" id="PIRSF002465">
    <property type="entry name" value="Phsphlp_syn_PlsX"/>
    <property type="match status" value="1"/>
</dbReference>
<evidence type="ECO:0000313" key="11">
    <source>
        <dbReference type="EMBL" id="KAF7599099.1"/>
    </source>
</evidence>
<evidence type="ECO:0000256" key="4">
    <source>
        <dbReference type="ARBA" id="ARBA00022679"/>
    </source>
</evidence>
<keyword evidence="12" id="KW-0012">Acyltransferase</keyword>
<proteinExistence type="inferred from homology"/>
<keyword evidence="14" id="KW-1185">Reference proteome</keyword>
<comment type="pathway">
    <text evidence="10">Lipid metabolism; phospholipid metabolism.</text>
</comment>
<keyword evidence="4 10" id="KW-0808">Transferase</keyword>
<reference evidence="11 14" key="1">
    <citation type="submission" date="2016-08" db="EMBL/GenBank/DDBJ databases">
        <title>Candidatus Dactylopiibacterium carminicum genome sequence.</title>
        <authorList>
            <person name="Ramirez-Puebla S.T."/>
            <person name="Ormeno-Orrillo E."/>
            <person name="Vera-Ponce De Leon A."/>
            <person name="Luis L."/>
            <person name="Sanchez-Flores A."/>
            <person name="Monica R."/>
            <person name="Martinez-Romero E."/>
        </authorList>
    </citation>
    <scope>NUCLEOTIDE SEQUENCE [LARGE SCALE GENOMIC DNA]</scope>
    <source>
        <strain evidence="11">END1</strain>
    </source>
</reference>
<dbReference type="GO" id="GO:0043811">
    <property type="term" value="F:phosphate:acyl-[acyl carrier protein] acyltransferase activity"/>
    <property type="evidence" value="ECO:0007669"/>
    <property type="project" value="UniProtKB-UniRule"/>
</dbReference>
<dbReference type="Proteomes" id="UP000216107">
    <property type="component" value="Unassembled WGS sequence"/>
</dbReference>
<dbReference type="InterPro" id="IPR012281">
    <property type="entry name" value="Phospholipid_synth_PlsX-like"/>
</dbReference>
<evidence type="ECO:0000256" key="5">
    <source>
        <dbReference type="ARBA" id="ARBA00023098"/>
    </source>
</evidence>
<evidence type="ECO:0000256" key="1">
    <source>
        <dbReference type="ARBA" id="ARBA00001232"/>
    </source>
</evidence>
<dbReference type="OrthoDB" id="9806408at2"/>
<name>A0A272ETQ6_9RHOO</name>
<comment type="subunit">
    <text evidence="9 10">Homodimer. Probably interacts with PlsY.</text>
</comment>
<dbReference type="Gene3D" id="3.40.718.10">
    <property type="entry name" value="Isopropylmalate Dehydrogenase"/>
    <property type="match status" value="1"/>
</dbReference>
<evidence type="ECO:0000313" key="13">
    <source>
        <dbReference type="Proteomes" id="UP000216107"/>
    </source>
</evidence>
<comment type="subcellular location">
    <subcellularLocation>
        <location evidence="10">Cytoplasm</location>
    </subcellularLocation>
    <text evidence="10">Associated with the membrane possibly through PlsY.</text>
</comment>
<dbReference type="NCBIfam" id="TIGR00182">
    <property type="entry name" value="plsX"/>
    <property type="match status" value="1"/>
</dbReference>
<dbReference type="SUPFAM" id="SSF53659">
    <property type="entry name" value="Isocitrate/Isopropylmalate dehydrogenase-like"/>
    <property type="match status" value="1"/>
</dbReference>
<dbReference type="EMBL" id="MDUX01000028">
    <property type="protein sequence ID" value="KAF7599099.1"/>
    <property type="molecule type" value="Genomic_DNA"/>
</dbReference>
<dbReference type="GO" id="GO:0008654">
    <property type="term" value="P:phospholipid biosynthetic process"/>
    <property type="evidence" value="ECO:0007669"/>
    <property type="project" value="UniProtKB-KW"/>
</dbReference>
<dbReference type="Pfam" id="PF02504">
    <property type="entry name" value="FA_synthesis"/>
    <property type="match status" value="1"/>
</dbReference>
<dbReference type="Proteomes" id="UP000623509">
    <property type="component" value="Unassembled WGS sequence"/>
</dbReference>
<comment type="function">
    <text evidence="10">Catalyzes the reversible formation of acyl-phosphate (acyl-PO(4)) from acyl-[acyl-carrier-protein] (acyl-ACP). This enzyme utilizes acyl-ACP as fatty acyl donor, but not acyl-CoA.</text>
</comment>
<evidence type="ECO:0000256" key="2">
    <source>
        <dbReference type="ARBA" id="ARBA00022490"/>
    </source>
</evidence>
<dbReference type="HAMAP" id="MF_00019">
    <property type="entry name" value="PlsX"/>
    <property type="match status" value="1"/>
</dbReference>
<sequence>MSITLAIDCMGGDHGPSVTIPAAFEFLREDKDVRVVLVGRPEVFDPAFKARAAQFGERLRVKHASEVVGMDDAPAIAMRSKKDSSMRVAIDLVKAGEANAAVSAGNTGALMAISRFVLKTLPGIDRPAIATIIPSMRGQTYMLDLGANVDCTAEHLLQFAIMGSKLLEAVEHSDAPSVGLLNIGEEDIKGNEVVKQAAELLRNSGLNFYGNVEGNDIFKGTTDVVVCDGFVGNVALKSAEGVAHMVTTYLREEFRRGLLSKLIALLAMPVLRRFKKRFDPRRYNGASLLGLRGVVVKSHGSADVFGYVWAMRRAAEAARNNLIERISASVGGFTNAAAGAERLGAE</sequence>
<evidence type="ECO:0000256" key="10">
    <source>
        <dbReference type="HAMAP-Rule" id="MF_00019"/>
    </source>
</evidence>
<keyword evidence="3 10" id="KW-0444">Lipid biosynthesis</keyword>
<evidence type="ECO:0000256" key="6">
    <source>
        <dbReference type="ARBA" id="ARBA00023209"/>
    </source>
</evidence>
<dbReference type="UniPathway" id="UPA00085"/>